<keyword evidence="2" id="KW-0812">Transmembrane</keyword>
<reference evidence="4 5" key="1">
    <citation type="journal article" date="2016" name="Mol. Biol. Evol.">
        <title>Comparative Genomics of Early-Diverging Mushroom-Forming Fungi Provides Insights into the Origins of Lignocellulose Decay Capabilities.</title>
        <authorList>
            <person name="Nagy L.G."/>
            <person name="Riley R."/>
            <person name="Tritt A."/>
            <person name="Adam C."/>
            <person name="Daum C."/>
            <person name="Floudas D."/>
            <person name="Sun H."/>
            <person name="Yadav J.S."/>
            <person name="Pangilinan J."/>
            <person name="Larsson K.H."/>
            <person name="Matsuura K."/>
            <person name="Barry K."/>
            <person name="Labutti K."/>
            <person name="Kuo R."/>
            <person name="Ohm R.A."/>
            <person name="Bhattacharya S.S."/>
            <person name="Shirouzu T."/>
            <person name="Yoshinaga Y."/>
            <person name="Martin F.M."/>
            <person name="Grigoriev I.V."/>
            <person name="Hibbett D.S."/>
        </authorList>
    </citation>
    <scope>NUCLEOTIDE SEQUENCE [LARGE SCALE GENOMIC DNA]</scope>
    <source>
        <strain evidence="4 5">CBS 109695</strain>
    </source>
</reference>
<dbReference type="EMBL" id="KV417842">
    <property type="protein sequence ID" value="KZP05396.1"/>
    <property type="molecule type" value="Genomic_DNA"/>
</dbReference>
<evidence type="ECO:0000259" key="3">
    <source>
        <dbReference type="Pfam" id="PF20151"/>
    </source>
</evidence>
<name>A0A167VUW5_9AGAM</name>
<dbReference type="Proteomes" id="UP000076532">
    <property type="component" value="Unassembled WGS sequence"/>
</dbReference>
<evidence type="ECO:0000256" key="1">
    <source>
        <dbReference type="SAM" id="MobiDB-lite"/>
    </source>
</evidence>
<sequence>MVAHSPAVSPSSLPRISERSKSQGRGMEAAFVPAPDPDATLTILHLQQTQITTYFVLGALTAAAWDWMVSLVEEYRVVKRCGRSAAVLAYFLARMGALTMCALALTFYERDGDSCVGVFLATGAMAVIGTGSKAYLLLLRVRAVYRNSKLVTFWVGAGLLVLVGTRLASMFLVHISPLGHTGYCAVTHVGSLGVMSLWMNWAYDTCIFVAISIRLNSHATSAANSGILSLVHGYGLPRTMRLFLQDGHVYYFTVISFMLFSAIMAVSPHVSPVYQSAFTVPTTVIETNMVCKMFRSMIMHSLDPNGSLAPAEMSGFELDTSVALGMRTMDVAVELDRTW</sequence>
<evidence type="ECO:0000256" key="2">
    <source>
        <dbReference type="SAM" id="Phobius"/>
    </source>
</evidence>
<feature type="domain" description="DUF6533" evidence="3">
    <location>
        <begin position="54"/>
        <end position="98"/>
    </location>
</feature>
<dbReference type="Pfam" id="PF20151">
    <property type="entry name" value="DUF6533"/>
    <property type="match status" value="1"/>
</dbReference>
<feature type="region of interest" description="Disordered" evidence="1">
    <location>
        <begin position="1"/>
        <end position="29"/>
    </location>
</feature>
<feature type="transmembrane region" description="Helical" evidence="2">
    <location>
        <begin position="150"/>
        <end position="175"/>
    </location>
</feature>
<dbReference type="AlphaFoldDB" id="A0A167VUW5"/>
<keyword evidence="2" id="KW-1133">Transmembrane helix</keyword>
<feature type="transmembrane region" description="Helical" evidence="2">
    <location>
        <begin position="195"/>
        <end position="215"/>
    </location>
</feature>
<evidence type="ECO:0000313" key="4">
    <source>
        <dbReference type="EMBL" id="KZP05396.1"/>
    </source>
</evidence>
<protein>
    <recommendedName>
        <fullName evidence="3">DUF6533 domain-containing protein</fullName>
    </recommendedName>
</protein>
<feature type="transmembrane region" description="Helical" evidence="2">
    <location>
        <begin position="248"/>
        <end position="267"/>
    </location>
</feature>
<feature type="transmembrane region" description="Helical" evidence="2">
    <location>
        <begin position="51"/>
        <end position="72"/>
    </location>
</feature>
<organism evidence="4 5">
    <name type="scientific">Athelia psychrophila</name>
    <dbReference type="NCBI Taxonomy" id="1759441"/>
    <lineage>
        <taxon>Eukaryota</taxon>
        <taxon>Fungi</taxon>
        <taxon>Dikarya</taxon>
        <taxon>Basidiomycota</taxon>
        <taxon>Agaricomycotina</taxon>
        <taxon>Agaricomycetes</taxon>
        <taxon>Agaricomycetidae</taxon>
        <taxon>Atheliales</taxon>
        <taxon>Atheliaceae</taxon>
        <taxon>Athelia</taxon>
    </lineage>
</organism>
<feature type="transmembrane region" description="Helical" evidence="2">
    <location>
        <begin position="84"/>
        <end position="105"/>
    </location>
</feature>
<feature type="transmembrane region" description="Helical" evidence="2">
    <location>
        <begin position="117"/>
        <end position="138"/>
    </location>
</feature>
<gene>
    <name evidence="4" type="ORF">FIBSPDRAFT_967317</name>
</gene>
<keyword evidence="2" id="KW-0472">Membrane</keyword>
<proteinExistence type="predicted"/>
<dbReference type="InterPro" id="IPR045340">
    <property type="entry name" value="DUF6533"/>
</dbReference>
<evidence type="ECO:0000313" key="5">
    <source>
        <dbReference type="Proteomes" id="UP000076532"/>
    </source>
</evidence>
<keyword evidence="5" id="KW-1185">Reference proteome</keyword>
<accession>A0A167VUW5</accession>